<organism evidence="1 2">
    <name type="scientific">Vaccinium darrowii</name>
    <dbReference type="NCBI Taxonomy" id="229202"/>
    <lineage>
        <taxon>Eukaryota</taxon>
        <taxon>Viridiplantae</taxon>
        <taxon>Streptophyta</taxon>
        <taxon>Embryophyta</taxon>
        <taxon>Tracheophyta</taxon>
        <taxon>Spermatophyta</taxon>
        <taxon>Magnoliopsida</taxon>
        <taxon>eudicotyledons</taxon>
        <taxon>Gunneridae</taxon>
        <taxon>Pentapetalae</taxon>
        <taxon>asterids</taxon>
        <taxon>Ericales</taxon>
        <taxon>Ericaceae</taxon>
        <taxon>Vaccinioideae</taxon>
        <taxon>Vaccinieae</taxon>
        <taxon>Vaccinium</taxon>
    </lineage>
</organism>
<protein>
    <submittedName>
        <fullName evidence="1">Uncharacterized protein</fullName>
    </submittedName>
</protein>
<sequence length="284" mass="30778">MGASLLRLHFHDCFVNTAIPNNNSLRGFDVVAKINNALTKECGDCVVSCADMLAMAANNSVASLGGPRYEALLGRQDSKTASFNAVLQNLPAPFFDFATLVTNFQDHFLNLTDLVVLSSAHTIGFARCINFAQRIYNDADINPTFQKELQRVCPDNPSGVNASVLWPLDNTTTRFDTRYYQMLLQQTGLLHSDQELYSGGNSTSADMVTYFSNNPYAFFKAFTASILKMGNLPPTNSSTEVRCNCSIPNPPSPPPPPPSPSPRPTPSPESGPGLSVGLGIEVHI</sequence>
<comment type="caution">
    <text evidence="1">The sequence shown here is derived from an EMBL/GenBank/DDBJ whole genome shotgun (WGS) entry which is preliminary data.</text>
</comment>
<name>A0ACB7X772_9ERIC</name>
<evidence type="ECO:0000313" key="2">
    <source>
        <dbReference type="Proteomes" id="UP000828048"/>
    </source>
</evidence>
<accession>A0ACB7X772</accession>
<keyword evidence="2" id="KW-1185">Reference proteome</keyword>
<dbReference type="EMBL" id="CM037156">
    <property type="protein sequence ID" value="KAH7836485.1"/>
    <property type="molecule type" value="Genomic_DNA"/>
</dbReference>
<reference evidence="1 2" key="1">
    <citation type="journal article" date="2021" name="Hortic Res">
        <title>High-quality reference genome and annotation aids understanding of berry development for evergreen blueberry (Vaccinium darrowii).</title>
        <authorList>
            <person name="Yu J."/>
            <person name="Hulse-Kemp A.M."/>
            <person name="Babiker E."/>
            <person name="Staton M."/>
        </authorList>
    </citation>
    <scope>NUCLEOTIDE SEQUENCE [LARGE SCALE GENOMIC DNA]</scope>
    <source>
        <strain evidence="2">cv. NJ 8807/NJ 8810</strain>
        <tissue evidence="1">Young leaf</tissue>
    </source>
</reference>
<proteinExistence type="predicted"/>
<dbReference type="Proteomes" id="UP000828048">
    <property type="component" value="Chromosome 6"/>
</dbReference>
<gene>
    <name evidence="1" type="ORF">Vadar_001970</name>
</gene>
<evidence type="ECO:0000313" key="1">
    <source>
        <dbReference type="EMBL" id="KAH7836485.1"/>
    </source>
</evidence>